<name>A0A0W8E2D8_9ZZZZ</name>
<accession>A0A0W8E2D8</accession>
<proteinExistence type="predicted"/>
<comment type="caution">
    <text evidence="1">The sequence shown here is derived from an EMBL/GenBank/DDBJ whole genome shotgun (WGS) entry which is preliminary data.</text>
</comment>
<protein>
    <submittedName>
        <fullName evidence="1">Uncharacterized protein</fullName>
    </submittedName>
</protein>
<organism evidence="1">
    <name type="scientific">hydrocarbon metagenome</name>
    <dbReference type="NCBI Taxonomy" id="938273"/>
    <lineage>
        <taxon>unclassified sequences</taxon>
        <taxon>metagenomes</taxon>
        <taxon>ecological metagenomes</taxon>
    </lineage>
</organism>
<dbReference type="EMBL" id="LNQE01001909">
    <property type="protein sequence ID" value="KUG02763.1"/>
    <property type="molecule type" value="Genomic_DNA"/>
</dbReference>
<reference evidence="1" key="1">
    <citation type="journal article" date="2015" name="Proc. Natl. Acad. Sci. U.S.A.">
        <title>Networks of energetic and metabolic interactions define dynamics in microbial communities.</title>
        <authorList>
            <person name="Embree M."/>
            <person name="Liu J.K."/>
            <person name="Al-Bassam M.M."/>
            <person name="Zengler K."/>
        </authorList>
    </citation>
    <scope>NUCLEOTIDE SEQUENCE</scope>
</reference>
<gene>
    <name evidence="1" type="ORF">ASZ90_019839</name>
</gene>
<evidence type="ECO:0000313" key="1">
    <source>
        <dbReference type="EMBL" id="KUG02763.1"/>
    </source>
</evidence>
<dbReference type="AlphaFoldDB" id="A0A0W8E2D8"/>
<sequence>MVLLFVAMIRANDCCFRTHQSRRFVHEIDLFCDNNNLADAYVLVQIGRGDLVGEDSFLHLKCKSLTCILVLLIFIIHSIPEYYKGILCNNDSVPILSNDILMIIYN</sequence>